<feature type="transmembrane region" description="Helical" evidence="8">
    <location>
        <begin position="91"/>
        <end position="110"/>
    </location>
</feature>
<accession>A0A5R9ITZ2</accession>
<dbReference type="InterPro" id="IPR005115">
    <property type="entry name" value="Gly_transporter"/>
</dbReference>
<evidence type="ECO:0000256" key="4">
    <source>
        <dbReference type="ARBA" id="ARBA00022692"/>
    </source>
</evidence>
<dbReference type="RefSeq" id="WP_138318713.1">
    <property type="nucleotide sequence ID" value="NZ_VCBC01000004.1"/>
</dbReference>
<feature type="region of interest" description="Disordered" evidence="7">
    <location>
        <begin position="215"/>
        <end position="238"/>
    </location>
</feature>
<dbReference type="EMBL" id="VCBC01000004">
    <property type="protein sequence ID" value="TLU66646.1"/>
    <property type="molecule type" value="Genomic_DNA"/>
</dbReference>
<evidence type="ECO:0000256" key="2">
    <source>
        <dbReference type="ARBA" id="ARBA00008193"/>
    </source>
</evidence>
<feature type="transmembrane region" description="Helical" evidence="8">
    <location>
        <begin position="122"/>
        <end position="143"/>
    </location>
</feature>
<dbReference type="AlphaFoldDB" id="A0A5R9ITZ2"/>
<evidence type="ECO:0000256" key="5">
    <source>
        <dbReference type="ARBA" id="ARBA00022989"/>
    </source>
</evidence>
<dbReference type="PANTHER" id="PTHR30506:SF3">
    <property type="entry name" value="UPF0126 INNER MEMBRANE PROTEIN YADS-RELATED"/>
    <property type="match status" value="1"/>
</dbReference>
<evidence type="ECO:0000259" key="9">
    <source>
        <dbReference type="Pfam" id="PF03458"/>
    </source>
</evidence>
<proteinExistence type="inferred from homology"/>
<feature type="transmembrane region" description="Helical" evidence="8">
    <location>
        <begin position="155"/>
        <end position="174"/>
    </location>
</feature>
<dbReference type="OrthoDB" id="9791874at2"/>
<feature type="domain" description="Glycine transporter" evidence="9">
    <location>
        <begin position="13"/>
        <end position="85"/>
    </location>
</feature>
<name>A0A5R9ITZ2_9GAMM</name>
<keyword evidence="6 8" id="KW-0472">Membrane</keyword>
<dbReference type="PANTHER" id="PTHR30506">
    <property type="entry name" value="INNER MEMBRANE PROTEIN"/>
    <property type="match status" value="1"/>
</dbReference>
<evidence type="ECO:0000256" key="8">
    <source>
        <dbReference type="SAM" id="Phobius"/>
    </source>
</evidence>
<protein>
    <submittedName>
        <fullName evidence="10">Trimeric intracellular cation channel family protein</fullName>
    </submittedName>
</protein>
<dbReference type="Proteomes" id="UP000307790">
    <property type="component" value="Unassembled WGS sequence"/>
</dbReference>
<keyword evidence="5 8" id="KW-1133">Transmembrane helix</keyword>
<dbReference type="GO" id="GO:0005886">
    <property type="term" value="C:plasma membrane"/>
    <property type="evidence" value="ECO:0007669"/>
    <property type="project" value="UniProtKB-SubCell"/>
</dbReference>
<comment type="subcellular location">
    <subcellularLocation>
        <location evidence="1">Cell membrane</location>
        <topology evidence="1">Multi-pass membrane protein</topology>
    </subcellularLocation>
</comment>
<keyword evidence="11" id="KW-1185">Reference proteome</keyword>
<reference evidence="10 11" key="1">
    <citation type="submission" date="2019-05" db="EMBL/GenBank/DDBJ databases">
        <title>Genome sequences of Thalassotalea litorea 1K03283.</title>
        <authorList>
            <person name="Zhang D."/>
        </authorList>
    </citation>
    <scope>NUCLEOTIDE SEQUENCE [LARGE SCALE GENOMIC DNA]</scope>
    <source>
        <strain evidence="10 11">MCCC 1K03283</strain>
    </source>
</reference>
<keyword evidence="4 8" id="KW-0812">Transmembrane</keyword>
<evidence type="ECO:0000256" key="6">
    <source>
        <dbReference type="ARBA" id="ARBA00023136"/>
    </source>
</evidence>
<evidence type="ECO:0000256" key="7">
    <source>
        <dbReference type="SAM" id="MobiDB-lite"/>
    </source>
</evidence>
<organism evidence="10 11">
    <name type="scientific">Thalassotalea litorea</name>
    <dbReference type="NCBI Taxonomy" id="2020715"/>
    <lineage>
        <taxon>Bacteria</taxon>
        <taxon>Pseudomonadati</taxon>
        <taxon>Pseudomonadota</taxon>
        <taxon>Gammaproteobacteria</taxon>
        <taxon>Alteromonadales</taxon>
        <taxon>Colwelliaceae</taxon>
        <taxon>Thalassotalea</taxon>
    </lineage>
</organism>
<feature type="transmembrane region" description="Helical" evidence="8">
    <location>
        <begin position="181"/>
        <end position="200"/>
    </location>
</feature>
<feature type="transmembrane region" description="Helical" evidence="8">
    <location>
        <begin position="12"/>
        <end position="31"/>
    </location>
</feature>
<feature type="transmembrane region" description="Helical" evidence="8">
    <location>
        <begin position="37"/>
        <end position="57"/>
    </location>
</feature>
<evidence type="ECO:0000256" key="3">
    <source>
        <dbReference type="ARBA" id="ARBA00022475"/>
    </source>
</evidence>
<comment type="caution">
    <text evidence="10">The sequence shown here is derived from an EMBL/GenBank/DDBJ whole genome shotgun (WGS) entry which is preliminary data.</text>
</comment>
<sequence length="238" mass="26158">MEEHHISAFIEYANSIAIVAFALSGALTAGHYRLDPFGVMVLAAITAVGGGTIRDLIMGVEVFWLSRNDYIYSIVITSLITMLFVRRPSHVPMQLLLVVDAFGLAMFAVLSAQKALDYQMTGLMAVIMGTITGVAGGIIRDIICNQIPLLLRREFYAVVALFSASLFVIFESLGFSENFSLFVSMICGLVLRLAAIYWGFSLPAFAIDDDEDVHNQRGREEEEEVCVTADSDEKKESP</sequence>
<evidence type="ECO:0000313" key="11">
    <source>
        <dbReference type="Proteomes" id="UP000307790"/>
    </source>
</evidence>
<dbReference type="Pfam" id="PF03458">
    <property type="entry name" value="Gly_transporter"/>
    <property type="match status" value="2"/>
</dbReference>
<gene>
    <name evidence="10" type="ORF">FE810_03790</name>
</gene>
<feature type="transmembrane region" description="Helical" evidence="8">
    <location>
        <begin position="69"/>
        <end position="85"/>
    </location>
</feature>
<keyword evidence="3" id="KW-1003">Cell membrane</keyword>
<feature type="domain" description="Glycine transporter" evidence="9">
    <location>
        <begin position="98"/>
        <end position="171"/>
    </location>
</feature>
<evidence type="ECO:0000313" key="10">
    <source>
        <dbReference type="EMBL" id="TLU66646.1"/>
    </source>
</evidence>
<comment type="similarity">
    <text evidence="2">Belongs to the UPF0126 family.</text>
</comment>
<evidence type="ECO:0000256" key="1">
    <source>
        <dbReference type="ARBA" id="ARBA00004651"/>
    </source>
</evidence>